<comment type="caution">
    <text evidence="1">The sequence shown here is derived from an EMBL/GenBank/DDBJ whole genome shotgun (WGS) entry which is preliminary data.</text>
</comment>
<dbReference type="AlphaFoldDB" id="A0A840PWV5"/>
<dbReference type="Proteomes" id="UP000557217">
    <property type="component" value="Unassembled WGS sequence"/>
</dbReference>
<accession>A0A840PWV5</accession>
<keyword evidence="2" id="KW-1185">Reference proteome</keyword>
<dbReference type="EMBL" id="JACHGZ010000008">
    <property type="protein sequence ID" value="MBB5148668.1"/>
    <property type="molecule type" value="Genomic_DNA"/>
</dbReference>
<gene>
    <name evidence="1" type="ORF">HNR36_001054</name>
</gene>
<proteinExistence type="predicted"/>
<protein>
    <submittedName>
        <fullName evidence="1">Uncharacterized protein</fullName>
    </submittedName>
</protein>
<evidence type="ECO:0000313" key="1">
    <source>
        <dbReference type="EMBL" id="MBB5148668.1"/>
    </source>
</evidence>
<sequence length="207" mass="23530">MSIYRGINGVNRELIEIYRGVDGVNREIVEVHRGVGGVNRKVFDKDKSGEIIFLNGQFYKSLVQNPSYSSSYNTYQPYYSADSVIMNLPAGVNKSQSVITLAEGIRWNNYKSIEIQYRGVNGGGSNHFRFYITSVSTNFENRGWYWYPLNPTGEDDISAVFITINSDAPLNHSDLVNWYFSIGNVVDNTATTKPSIFEVKRIIFHKK</sequence>
<reference evidence="1 2" key="1">
    <citation type="submission" date="2020-08" db="EMBL/GenBank/DDBJ databases">
        <title>Genomic Encyclopedia of Type Strains, Phase IV (KMG-IV): sequencing the most valuable type-strain genomes for metagenomic binning, comparative biology and taxonomic classification.</title>
        <authorList>
            <person name="Goeker M."/>
        </authorList>
    </citation>
    <scope>NUCLEOTIDE SEQUENCE [LARGE SCALE GENOMIC DNA]</scope>
    <source>
        <strain evidence="1 2">DSM 10633</strain>
    </source>
</reference>
<name>A0A840PWV5_URETH</name>
<evidence type="ECO:0000313" key="2">
    <source>
        <dbReference type="Proteomes" id="UP000557217"/>
    </source>
</evidence>
<organism evidence="1 2">
    <name type="scientific">Ureibacillus thermosphaericus</name>
    <dbReference type="NCBI Taxonomy" id="51173"/>
    <lineage>
        <taxon>Bacteria</taxon>
        <taxon>Bacillati</taxon>
        <taxon>Bacillota</taxon>
        <taxon>Bacilli</taxon>
        <taxon>Bacillales</taxon>
        <taxon>Caryophanaceae</taxon>
        <taxon>Ureibacillus</taxon>
    </lineage>
</organism>
<dbReference type="RefSeq" id="WP_168412175.1">
    <property type="nucleotide sequence ID" value="NZ_JAAXPW010000008.1"/>
</dbReference>